<keyword evidence="4" id="KW-1185">Reference proteome</keyword>
<proteinExistence type="predicted"/>
<sequence>MVLGERRPRTIVGATAALSLSVLLGGCTDGSAGTPTPTVSASEAPSVAQSSAAPEPTTAAPSAEVEKPVPPEAMRRDDVAGAEAAAQYFLELYPYVYATGDLTEWDAMSDPACKFCESVAENALQLHASGGYQLSDGYEVTAVDSRSSDDATPYTAVWVDATEGRSTRVTESGEAEEFEGGPVEFDFAMARQGEEWTVRGVEVRHAEAEGA</sequence>
<feature type="compositionally biased region" description="Polar residues" evidence="1">
    <location>
        <begin position="31"/>
        <end position="49"/>
    </location>
</feature>
<reference evidence="3 4" key="1">
    <citation type="submission" date="2018-11" db="EMBL/GenBank/DDBJ databases">
        <title>Sequencing the genomes of 1000 actinobacteria strains.</title>
        <authorList>
            <person name="Klenk H.-P."/>
        </authorList>
    </citation>
    <scope>NUCLEOTIDE SEQUENCE [LARGE SCALE GENOMIC DNA]</scope>
    <source>
        <strain evidence="3 4">DSM 14418</strain>
    </source>
</reference>
<dbReference type="PROSITE" id="PS51257">
    <property type="entry name" value="PROKAR_LIPOPROTEIN"/>
    <property type="match status" value="1"/>
</dbReference>
<dbReference type="OrthoDB" id="5148029at2"/>
<comment type="caution">
    <text evidence="3">The sequence shown here is derived from an EMBL/GenBank/DDBJ whole genome shotgun (WGS) entry which is preliminary data.</text>
</comment>
<dbReference type="EMBL" id="RKRA01000001">
    <property type="protein sequence ID" value="RPF25622.1"/>
    <property type="molecule type" value="Genomic_DNA"/>
</dbReference>
<name>A0A3N4ZJ64_9MICO</name>
<protein>
    <recommendedName>
        <fullName evidence="2">DUF6318 domain-containing protein</fullName>
    </recommendedName>
</protein>
<dbReference type="Pfam" id="PF19843">
    <property type="entry name" value="DUF6318"/>
    <property type="match status" value="1"/>
</dbReference>
<dbReference type="InterPro" id="IPR046281">
    <property type="entry name" value="DUF6318"/>
</dbReference>
<gene>
    <name evidence="3" type="ORF">EDD32_0023</name>
</gene>
<evidence type="ECO:0000313" key="3">
    <source>
        <dbReference type="EMBL" id="RPF25622.1"/>
    </source>
</evidence>
<dbReference type="RefSeq" id="WP_123913547.1">
    <property type="nucleotide sequence ID" value="NZ_RKRA01000001.1"/>
</dbReference>
<feature type="region of interest" description="Disordered" evidence="1">
    <location>
        <begin position="29"/>
        <end position="71"/>
    </location>
</feature>
<evidence type="ECO:0000313" key="4">
    <source>
        <dbReference type="Proteomes" id="UP000280726"/>
    </source>
</evidence>
<dbReference type="AlphaFoldDB" id="A0A3N4ZJ64"/>
<feature type="domain" description="DUF6318" evidence="2">
    <location>
        <begin position="57"/>
        <end position="200"/>
    </location>
</feature>
<dbReference type="Proteomes" id="UP000280726">
    <property type="component" value="Unassembled WGS sequence"/>
</dbReference>
<organism evidence="3 4">
    <name type="scientific">Georgenia muralis</name>
    <dbReference type="NCBI Taxonomy" id="154117"/>
    <lineage>
        <taxon>Bacteria</taxon>
        <taxon>Bacillati</taxon>
        <taxon>Actinomycetota</taxon>
        <taxon>Actinomycetes</taxon>
        <taxon>Micrococcales</taxon>
        <taxon>Bogoriellaceae</taxon>
        <taxon>Georgenia</taxon>
    </lineage>
</organism>
<feature type="compositionally biased region" description="Low complexity" evidence="1">
    <location>
        <begin position="50"/>
        <end position="63"/>
    </location>
</feature>
<accession>A0A3N4ZJ64</accession>
<evidence type="ECO:0000256" key="1">
    <source>
        <dbReference type="SAM" id="MobiDB-lite"/>
    </source>
</evidence>
<evidence type="ECO:0000259" key="2">
    <source>
        <dbReference type="Pfam" id="PF19843"/>
    </source>
</evidence>